<dbReference type="NCBIfam" id="TIGR01727">
    <property type="entry name" value="oligo_HPY"/>
    <property type="match status" value="1"/>
</dbReference>
<accession>A0ABW9QQ47</accession>
<name>A0ABW9QQ47_9ACTN</name>
<comment type="similarity">
    <text evidence="1">Belongs to the ABC transporter superfamily.</text>
</comment>
<evidence type="ECO:0000313" key="7">
    <source>
        <dbReference type="Proteomes" id="UP000437736"/>
    </source>
</evidence>
<keyword evidence="3" id="KW-0547">Nucleotide-binding</keyword>
<dbReference type="Proteomes" id="UP000437736">
    <property type="component" value="Unassembled WGS sequence"/>
</dbReference>
<dbReference type="PANTHER" id="PTHR43776">
    <property type="entry name" value="TRANSPORT ATP-BINDING PROTEIN"/>
    <property type="match status" value="1"/>
</dbReference>
<protein>
    <submittedName>
        <fullName evidence="6">Dipeptide ABC transporter ATP-binding protein</fullName>
    </submittedName>
</protein>
<dbReference type="InterPro" id="IPR003593">
    <property type="entry name" value="AAA+_ATPase"/>
</dbReference>
<evidence type="ECO:0000256" key="4">
    <source>
        <dbReference type="ARBA" id="ARBA00022840"/>
    </source>
</evidence>
<keyword evidence="4 6" id="KW-0067">ATP-binding</keyword>
<dbReference type="NCBIfam" id="NF008453">
    <property type="entry name" value="PRK11308.1"/>
    <property type="match status" value="1"/>
</dbReference>
<keyword evidence="7" id="KW-1185">Reference proteome</keyword>
<reference evidence="6 7" key="1">
    <citation type="submission" date="2019-11" db="EMBL/GenBank/DDBJ databases">
        <title>Acidiferrimicrobium australis gen. nov., sp. nov., an acidophilic and obligately heterotrophic, member of the Actinobacteria that catalyses dissimilatory oxido- reduction of iron isolated from metal-rich acidic water in Chile.</title>
        <authorList>
            <person name="Gonzalez D."/>
            <person name="Huber K."/>
            <person name="Hedrich S."/>
            <person name="Rojas-Villalobos C."/>
            <person name="Quatrini R."/>
            <person name="Dinamarca M.A."/>
            <person name="Schwarz A."/>
            <person name="Canales C."/>
            <person name="Nancucheo I."/>
        </authorList>
    </citation>
    <scope>NUCLEOTIDE SEQUENCE [LARGE SCALE GENOMIC DNA]</scope>
    <source>
        <strain evidence="6 7">USS-CCA1</strain>
    </source>
</reference>
<keyword evidence="2" id="KW-0813">Transport</keyword>
<dbReference type="EMBL" id="WJHE01000100">
    <property type="protein sequence ID" value="MST31581.1"/>
    <property type="molecule type" value="Genomic_DNA"/>
</dbReference>
<comment type="caution">
    <text evidence="6">The sequence shown here is derived from an EMBL/GenBank/DDBJ whole genome shotgun (WGS) entry which is preliminary data.</text>
</comment>
<dbReference type="SMART" id="SM00382">
    <property type="entry name" value="AAA"/>
    <property type="match status" value="1"/>
</dbReference>
<dbReference type="InterPro" id="IPR003439">
    <property type="entry name" value="ABC_transporter-like_ATP-bd"/>
</dbReference>
<dbReference type="SUPFAM" id="SSF52540">
    <property type="entry name" value="P-loop containing nucleoside triphosphate hydrolases"/>
    <property type="match status" value="1"/>
</dbReference>
<dbReference type="InterPro" id="IPR050319">
    <property type="entry name" value="ABC_transp_ATP-bind"/>
</dbReference>
<dbReference type="CDD" id="cd03257">
    <property type="entry name" value="ABC_NikE_OppD_transporters"/>
    <property type="match status" value="1"/>
</dbReference>
<evidence type="ECO:0000256" key="1">
    <source>
        <dbReference type="ARBA" id="ARBA00005417"/>
    </source>
</evidence>
<dbReference type="Gene3D" id="3.40.50.300">
    <property type="entry name" value="P-loop containing nucleotide triphosphate hydrolases"/>
    <property type="match status" value="1"/>
</dbReference>
<dbReference type="Pfam" id="PF08352">
    <property type="entry name" value="oligo_HPY"/>
    <property type="match status" value="1"/>
</dbReference>
<dbReference type="InterPro" id="IPR017871">
    <property type="entry name" value="ABC_transporter-like_CS"/>
</dbReference>
<dbReference type="InterPro" id="IPR027417">
    <property type="entry name" value="P-loop_NTPase"/>
</dbReference>
<dbReference type="GO" id="GO:0005524">
    <property type="term" value="F:ATP binding"/>
    <property type="evidence" value="ECO:0007669"/>
    <property type="project" value="UniProtKB-KW"/>
</dbReference>
<dbReference type="PROSITE" id="PS50893">
    <property type="entry name" value="ABC_TRANSPORTER_2"/>
    <property type="match status" value="1"/>
</dbReference>
<dbReference type="PANTHER" id="PTHR43776:SF7">
    <property type="entry name" value="D,D-DIPEPTIDE TRANSPORT ATP-BINDING PROTEIN DDPF-RELATED"/>
    <property type="match status" value="1"/>
</dbReference>
<dbReference type="PROSITE" id="PS00211">
    <property type="entry name" value="ABC_TRANSPORTER_1"/>
    <property type="match status" value="1"/>
</dbReference>
<evidence type="ECO:0000256" key="2">
    <source>
        <dbReference type="ARBA" id="ARBA00022448"/>
    </source>
</evidence>
<feature type="domain" description="ABC transporter" evidence="5">
    <location>
        <begin position="10"/>
        <end position="260"/>
    </location>
</feature>
<dbReference type="Pfam" id="PF00005">
    <property type="entry name" value="ABC_tran"/>
    <property type="match status" value="1"/>
</dbReference>
<gene>
    <name evidence="6" type="ORF">GHK86_02395</name>
</gene>
<evidence type="ECO:0000259" key="5">
    <source>
        <dbReference type="PROSITE" id="PS50893"/>
    </source>
</evidence>
<proteinExistence type="inferred from homology"/>
<organism evidence="6 7">
    <name type="scientific">Acidiferrimicrobium australe</name>
    <dbReference type="NCBI Taxonomy" id="2664430"/>
    <lineage>
        <taxon>Bacteria</taxon>
        <taxon>Bacillati</taxon>
        <taxon>Actinomycetota</taxon>
        <taxon>Acidimicrobiia</taxon>
        <taxon>Acidimicrobiales</taxon>
        <taxon>Acidimicrobiaceae</taxon>
        <taxon>Acidiferrimicrobium</taxon>
    </lineage>
</organism>
<dbReference type="InterPro" id="IPR013563">
    <property type="entry name" value="Oligopep_ABC_C"/>
</dbReference>
<evidence type="ECO:0000256" key="3">
    <source>
        <dbReference type="ARBA" id="ARBA00022741"/>
    </source>
</evidence>
<evidence type="ECO:0000313" key="6">
    <source>
        <dbReference type="EMBL" id="MST31581.1"/>
    </source>
</evidence>
<sequence>MRSPDGEVLLRAREVVKDFPVRANVGGRKKGVVHAVHSVSLELRSGETLGVVGESGCGKSTLARLVTRLLPLTSGTVEFEGRDITKLSRRGLRPIRREMQLIFQDPYASLNPRRRVGDIVAEPLRVHRLADGAAARRRVQELFEVVRLDPSHVDRYPHEFSGGQRQRIGIARALALQPKLVVADEPVSALDVSIQAQVLGLMADLQQEFGLTYLFIAHDLAVVYHVSDRIAVMYLGDLVELGPADPLYQAPLHPYTEALLSAAPELDDGTGAARPRIVLTGDVPNPIDRPSGCSFHTRCPHAQDRCRVEQPELREIEPGRFAACHFPRPAPTPRPQAQAVAD</sequence>